<dbReference type="EC" id="3.6.1.-" evidence="6"/>
<evidence type="ECO:0000256" key="1">
    <source>
        <dbReference type="ARBA" id="ARBA00001946"/>
    </source>
</evidence>
<evidence type="ECO:0000256" key="2">
    <source>
        <dbReference type="ARBA" id="ARBA00007608"/>
    </source>
</evidence>
<dbReference type="Pfam" id="PF00293">
    <property type="entry name" value="NUDIX"/>
    <property type="match status" value="1"/>
</dbReference>
<keyword evidence="5 6" id="KW-0378">Hydrolase</keyword>
<dbReference type="GO" id="GO:0017110">
    <property type="term" value="F:nucleoside diphosphate phosphatase activity"/>
    <property type="evidence" value="ECO:0007669"/>
    <property type="project" value="InterPro"/>
</dbReference>
<dbReference type="PANTHER" id="PTHR43222:SF11">
    <property type="entry name" value="PHOSPHATASE NUDJ"/>
    <property type="match status" value="1"/>
</dbReference>
<dbReference type="InterPro" id="IPR033713">
    <property type="entry name" value="NudJ"/>
</dbReference>
<evidence type="ECO:0000256" key="5">
    <source>
        <dbReference type="ARBA" id="ARBA00022801"/>
    </source>
</evidence>
<dbReference type="GO" id="GO:0017111">
    <property type="term" value="F:ribonucleoside triphosphate phosphatase activity"/>
    <property type="evidence" value="ECO:0007669"/>
    <property type="project" value="InterPro"/>
</dbReference>
<dbReference type="SUPFAM" id="SSF55811">
    <property type="entry name" value="Nudix"/>
    <property type="match status" value="1"/>
</dbReference>
<comment type="similarity">
    <text evidence="2 6">Belongs to the Nudix hydrolase family. NudJ subfamily.</text>
</comment>
<evidence type="ECO:0000256" key="4">
    <source>
        <dbReference type="ARBA" id="ARBA00015552"/>
    </source>
</evidence>
<dbReference type="PANTHER" id="PTHR43222">
    <property type="entry name" value="NUDIX HYDROLASE 23"/>
    <property type="match status" value="1"/>
</dbReference>
<organism evidence="8 9">
    <name type="scientific">Aeromonas veronii AMC34</name>
    <dbReference type="NCBI Taxonomy" id="1073383"/>
    <lineage>
        <taxon>Bacteria</taxon>
        <taxon>Pseudomonadati</taxon>
        <taxon>Pseudomonadota</taxon>
        <taxon>Gammaproteobacteria</taxon>
        <taxon>Aeromonadales</taxon>
        <taxon>Aeromonadaceae</taxon>
        <taxon>Aeromonas</taxon>
    </lineage>
</organism>
<accession>K1IPB1</accession>
<dbReference type="PROSITE" id="PS51462">
    <property type="entry name" value="NUDIX"/>
    <property type="match status" value="1"/>
</dbReference>
<comment type="subunit">
    <text evidence="3 6">Monomer.</text>
</comment>
<evidence type="ECO:0000313" key="8">
    <source>
        <dbReference type="EMBL" id="EKB20051.1"/>
    </source>
</evidence>
<dbReference type="AlphaFoldDB" id="K1IPB1"/>
<dbReference type="RefSeq" id="WP_005344044.1">
    <property type="nucleotide sequence ID" value="NZ_JH823256.1"/>
</dbReference>
<comment type="cofactor">
    <cofactor evidence="1 6">
        <name>Mg(2+)</name>
        <dbReference type="ChEBI" id="CHEBI:18420"/>
    </cofactor>
</comment>
<dbReference type="Proteomes" id="UP000006087">
    <property type="component" value="Unassembled WGS sequence"/>
</dbReference>
<dbReference type="InterPro" id="IPR020084">
    <property type="entry name" value="NUDIX_hydrolase_CS"/>
</dbReference>
<dbReference type="InterPro" id="IPR000086">
    <property type="entry name" value="NUDIX_hydrolase_dom"/>
</dbReference>
<comment type="caution">
    <text evidence="8">The sequence shown here is derived from an EMBL/GenBank/DDBJ whole genome shotgun (WGS) entry which is preliminary data.</text>
</comment>
<proteinExistence type="inferred from homology"/>
<evidence type="ECO:0000256" key="6">
    <source>
        <dbReference type="RuleBase" id="RU364043"/>
    </source>
</evidence>
<dbReference type="EMBL" id="AGWU01000018">
    <property type="protein sequence ID" value="EKB20051.1"/>
    <property type="molecule type" value="Genomic_DNA"/>
</dbReference>
<dbReference type="GeneID" id="69553035"/>
<keyword evidence="6" id="KW-0460">Magnesium</keyword>
<reference evidence="8 9" key="1">
    <citation type="submission" date="2012-06" db="EMBL/GenBank/DDBJ databases">
        <title>The Genome Sequence of Aeromonas veronii AMC34.</title>
        <authorList>
            <consortium name="The Broad Institute Genome Sequencing Platform"/>
            <person name="Earl A."/>
            <person name="Ward D."/>
            <person name="Feldgarden M."/>
            <person name="Gevers D."/>
            <person name="Graf J."/>
            <person name="Tomasi A."/>
            <person name="Horneman A."/>
            <person name="Walker B."/>
            <person name="Young S.K."/>
            <person name="Zeng Q."/>
            <person name="Gargeya S."/>
            <person name="Fitzgerald M."/>
            <person name="Haas B."/>
            <person name="Abouelleil A."/>
            <person name="Alvarado L."/>
            <person name="Arachchi H.M."/>
            <person name="Berlin A.M."/>
            <person name="Chapman S.B."/>
            <person name="Goldberg J."/>
            <person name="Griggs A."/>
            <person name="Gujja S."/>
            <person name="Hansen M."/>
            <person name="Howarth C."/>
            <person name="Imamovic A."/>
            <person name="Larimer J."/>
            <person name="McCowan C."/>
            <person name="Montmayeur A."/>
            <person name="Murphy C."/>
            <person name="Neiman D."/>
            <person name="Pearson M."/>
            <person name="Priest M."/>
            <person name="Roberts A."/>
            <person name="Saif S."/>
            <person name="Shea T."/>
            <person name="Sisk P."/>
            <person name="Sykes S."/>
            <person name="Wortman J."/>
            <person name="Nusbaum C."/>
            <person name="Birren B."/>
        </authorList>
    </citation>
    <scope>NUCLEOTIDE SEQUENCE [LARGE SCALE GENOMIC DNA]</scope>
    <source>
        <strain evidence="8 9">AMC34</strain>
    </source>
</reference>
<evidence type="ECO:0000256" key="3">
    <source>
        <dbReference type="ARBA" id="ARBA00011245"/>
    </source>
</evidence>
<dbReference type="InterPro" id="IPR015797">
    <property type="entry name" value="NUDIX_hydrolase-like_dom_sf"/>
</dbReference>
<dbReference type="PROSITE" id="PS00893">
    <property type="entry name" value="NUDIX_BOX"/>
    <property type="match status" value="1"/>
</dbReference>
<gene>
    <name evidence="6" type="primary">nudJ</name>
    <name evidence="8" type="ORF">HMPREF1168_01999</name>
</gene>
<dbReference type="CDD" id="cd03675">
    <property type="entry name" value="NUDIX_Hydrolase"/>
    <property type="match status" value="1"/>
</dbReference>
<evidence type="ECO:0000259" key="7">
    <source>
        <dbReference type="PROSITE" id="PS51462"/>
    </source>
</evidence>
<feature type="domain" description="Nudix hydrolase" evidence="7">
    <location>
        <begin position="18"/>
        <end position="151"/>
    </location>
</feature>
<dbReference type="GO" id="GO:0004787">
    <property type="term" value="F:thiamine diphosphate phosphatase activity"/>
    <property type="evidence" value="ECO:0007669"/>
    <property type="project" value="InterPro"/>
</dbReference>
<protein>
    <recommendedName>
        <fullName evidence="4 6">Phosphatase NudJ</fullName>
        <ecNumber evidence="6">3.6.1.-</ecNumber>
    </recommendedName>
</protein>
<evidence type="ECO:0000313" key="9">
    <source>
        <dbReference type="Proteomes" id="UP000006087"/>
    </source>
</evidence>
<dbReference type="Gene3D" id="3.90.79.10">
    <property type="entry name" value="Nucleoside Triphosphate Pyrophosphohydrolase"/>
    <property type="match status" value="1"/>
</dbReference>
<name>K1IPB1_AERVE</name>
<dbReference type="PATRIC" id="fig|1073383.3.peg.2009"/>
<sequence length="167" mass="18653">MSDNLPASQEKTPHERMQARLTVAALVQWQGRFLVVEEEIKGQRRFNQPAGHVEAGEDLLTAACRELKEETGLTATPTAWLGTYLYKPADSEATYVRTAIIFDLEKAPGQHHPEDPDGDILACHWLTLEEIAECKPALRSPLVWQCIEDYLAGTRLPLSALKAFIQS</sequence>
<dbReference type="HOGENOM" id="CLU_037162_6_1_6"/>